<dbReference type="Gene3D" id="3.30.70.1060">
    <property type="entry name" value="Dimeric alpha+beta barrel"/>
    <property type="match status" value="1"/>
</dbReference>
<feature type="domain" description="YCII-related" evidence="2">
    <location>
        <begin position="6"/>
        <end position="85"/>
    </location>
</feature>
<dbReference type="EMBL" id="JACHIV010000001">
    <property type="protein sequence ID" value="MBB5072739.1"/>
    <property type="molecule type" value="Genomic_DNA"/>
</dbReference>
<evidence type="ECO:0000313" key="3">
    <source>
        <dbReference type="EMBL" id="MBB5072739.1"/>
    </source>
</evidence>
<dbReference type="InterPro" id="IPR011008">
    <property type="entry name" value="Dimeric_a/b-barrel"/>
</dbReference>
<name>A0A840NTZ8_9PSEU</name>
<evidence type="ECO:0000256" key="1">
    <source>
        <dbReference type="ARBA" id="ARBA00007689"/>
    </source>
</evidence>
<dbReference type="InterPro" id="IPR005545">
    <property type="entry name" value="YCII"/>
</dbReference>
<evidence type="ECO:0000259" key="2">
    <source>
        <dbReference type="Pfam" id="PF03795"/>
    </source>
</evidence>
<dbReference type="PANTHER" id="PTHR33606">
    <property type="entry name" value="PROTEIN YCII"/>
    <property type="match status" value="1"/>
</dbReference>
<proteinExistence type="inferred from homology"/>
<protein>
    <recommendedName>
        <fullName evidence="2">YCII-related domain-containing protein</fullName>
    </recommendedName>
</protein>
<comment type="caution">
    <text evidence="3">The sequence shown here is derived from an EMBL/GenBank/DDBJ whole genome shotgun (WGS) entry which is preliminary data.</text>
</comment>
<keyword evidence="4" id="KW-1185">Reference proteome</keyword>
<organism evidence="3 4">
    <name type="scientific">Saccharopolyspora gloriosae</name>
    <dbReference type="NCBI Taxonomy" id="455344"/>
    <lineage>
        <taxon>Bacteria</taxon>
        <taxon>Bacillati</taxon>
        <taxon>Actinomycetota</taxon>
        <taxon>Actinomycetes</taxon>
        <taxon>Pseudonocardiales</taxon>
        <taxon>Pseudonocardiaceae</taxon>
        <taxon>Saccharopolyspora</taxon>
    </lineage>
</organism>
<accession>A0A840NTZ8</accession>
<comment type="similarity">
    <text evidence="1">Belongs to the YciI family.</text>
</comment>
<dbReference type="AlphaFoldDB" id="A0A840NTZ8"/>
<dbReference type="Pfam" id="PF03795">
    <property type="entry name" value="YCII"/>
    <property type="match status" value="1"/>
</dbReference>
<sequence length="93" mass="10212">MAKFVVEMVYGDDEERRLAVRPDHRVYAKSLAQQGILLAGGPYEDGLGAQLVYEAADAAAVQRLLDEDPYLQEGVIASTTVREWNAITGSWVS</sequence>
<dbReference type="Proteomes" id="UP000580474">
    <property type="component" value="Unassembled WGS sequence"/>
</dbReference>
<dbReference type="PANTHER" id="PTHR33606:SF3">
    <property type="entry name" value="PROTEIN YCII"/>
    <property type="match status" value="1"/>
</dbReference>
<evidence type="ECO:0000313" key="4">
    <source>
        <dbReference type="Proteomes" id="UP000580474"/>
    </source>
</evidence>
<reference evidence="3 4" key="1">
    <citation type="submission" date="2020-08" db="EMBL/GenBank/DDBJ databases">
        <title>Sequencing the genomes of 1000 actinobacteria strains.</title>
        <authorList>
            <person name="Klenk H.-P."/>
        </authorList>
    </citation>
    <scope>NUCLEOTIDE SEQUENCE [LARGE SCALE GENOMIC DNA]</scope>
    <source>
        <strain evidence="3 4">DSM 45582</strain>
    </source>
</reference>
<dbReference type="SUPFAM" id="SSF54909">
    <property type="entry name" value="Dimeric alpha+beta barrel"/>
    <property type="match status" value="1"/>
</dbReference>
<dbReference type="RefSeq" id="WP_184484289.1">
    <property type="nucleotide sequence ID" value="NZ_JACHIV010000001.1"/>
</dbReference>
<dbReference type="InterPro" id="IPR051807">
    <property type="entry name" value="Sec-metab_biosynth-assoc"/>
</dbReference>
<gene>
    <name evidence="3" type="ORF">BJ969_005827</name>
</gene>